<sequence>MKFDRTLLIARLKQIPLTRLFFLSLGLIVILSLFFLFRDKSADSTEGLPSLNKVMESYNGEPNLSMQHLDEYVMQGSEVINEVVPFIDDKDPKNRWLAVYVIGRVSDRETVQVLEPLLEDDVEAVRVCAAGTMANKGVVKTIPVLIESLDSTSTIEWLHPEREIADFALEVLTFYTKQMFQTKQEWQQWWQQEGANLTWNSDEQVYQ</sequence>
<dbReference type="Proteomes" id="UP000033935">
    <property type="component" value="Unassembled WGS sequence"/>
</dbReference>
<evidence type="ECO:0000313" key="3">
    <source>
        <dbReference type="Proteomes" id="UP000033935"/>
    </source>
</evidence>
<keyword evidence="1" id="KW-0472">Membrane</keyword>
<dbReference type="SUPFAM" id="SSF48371">
    <property type="entry name" value="ARM repeat"/>
    <property type="match status" value="1"/>
</dbReference>
<protein>
    <submittedName>
        <fullName evidence="2">Peptidase C14, caspase catalytic subunit p20</fullName>
    </submittedName>
</protein>
<name>A0A0G0MKH3_9BACT</name>
<dbReference type="Gene3D" id="1.25.10.10">
    <property type="entry name" value="Leucine-rich Repeat Variant"/>
    <property type="match status" value="1"/>
</dbReference>
<dbReference type="EMBL" id="LBWG01000006">
    <property type="protein sequence ID" value="KKR04539.1"/>
    <property type="molecule type" value="Genomic_DNA"/>
</dbReference>
<keyword evidence="1" id="KW-0812">Transmembrane</keyword>
<feature type="transmembrane region" description="Helical" evidence="1">
    <location>
        <begin position="20"/>
        <end position="37"/>
    </location>
</feature>
<dbReference type="InterPro" id="IPR016024">
    <property type="entry name" value="ARM-type_fold"/>
</dbReference>
<proteinExistence type="predicted"/>
<gene>
    <name evidence="2" type="ORF">UT30_C0006G0033</name>
</gene>
<comment type="caution">
    <text evidence="2">The sequence shown here is derived from an EMBL/GenBank/DDBJ whole genome shotgun (WGS) entry which is preliminary data.</text>
</comment>
<accession>A0A0G0MKH3</accession>
<evidence type="ECO:0000256" key="1">
    <source>
        <dbReference type="SAM" id="Phobius"/>
    </source>
</evidence>
<dbReference type="AlphaFoldDB" id="A0A0G0MKH3"/>
<dbReference type="Pfam" id="PF13646">
    <property type="entry name" value="HEAT_2"/>
    <property type="match status" value="1"/>
</dbReference>
<dbReference type="InterPro" id="IPR011989">
    <property type="entry name" value="ARM-like"/>
</dbReference>
<organism evidence="2 3">
    <name type="scientific">Candidatus Uhrbacteria bacterium GW2011_GWF2_39_13</name>
    <dbReference type="NCBI Taxonomy" id="1618995"/>
    <lineage>
        <taxon>Bacteria</taxon>
        <taxon>Candidatus Uhriibacteriota</taxon>
    </lineage>
</organism>
<evidence type="ECO:0000313" key="2">
    <source>
        <dbReference type="EMBL" id="KKR04539.1"/>
    </source>
</evidence>
<keyword evidence="1" id="KW-1133">Transmembrane helix</keyword>
<reference evidence="2 3" key="1">
    <citation type="journal article" date="2015" name="Nature">
        <title>rRNA introns, odd ribosomes, and small enigmatic genomes across a large radiation of phyla.</title>
        <authorList>
            <person name="Brown C.T."/>
            <person name="Hug L.A."/>
            <person name="Thomas B.C."/>
            <person name="Sharon I."/>
            <person name="Castelle C.J."/>
            <person name="Singh A."/>
            <person name="Wilkins M.J."/>
            <person name="Williams K.H."/>
            <person name="Banfield J.F."/>
        </authorList>
    </citation>
    <scope>NUCLEOTIDE SEQUENCE [LARGE SCALE GENOMIC DNA]</scope>
</reference>